<keyword evidence="2" id="KW-1185">Reference proteome</keyword>
<evidence type="ECO:0000313" key="1">
    <source>
        <dbReference type="EMBL" id="QNP48115.1"/>
    </source>
</evidence>
<dbReference type="Proteomes" id="UP000516028">
    <property type="component" value="Chromosome"/>
</dbReference>
<gene>
    <name evidence="1" type="ORF">H9K75_18975</name>
</gene>
<sequence length="124" mass="13312">MTQSLDYLIFDYSEDDEGNGTWDAMASVPAGRLGALAGEVEAILQWAGRAFPGRRGAIEDGGDWDFDLHAQDDAGEALSARYDEHAARMQVHAARTGHTTITLTVSGSAAFAEAFREAFCIEGD</sequence>
<name>A0A7H0GIJ9_9BURK</name>
<dbReference type="KEGG" id="daer:H9K75_18975"/>
<evidence type="ECO:0000313" key="2">
    <source>
        <dbReference type="Proteomes" id="UP000516028"/>
    </source>
</evidence>
<reference evidence="1 2" key="1">
    <citation type="submission" date="2020-08" db="EMBL/GenBank/DDBJ databases">
        <title>Genome sequence of Diaphorobacter aerolatus KACC 16536T.</title>
        <authorList>
            <person name="Hyun D.-W."/>
            <person name="Bae J.-W."/>
        </authorList>
    </citation>
    <scope>NUCLEOTIDE SEQUENCE [LARGE SCALE GENOMIC DNA]</scope>
    <source>
        <strain evidence="1 2">KACC 16536</strain>
    </source>
</reference>
<proteinExistence type="predicted"/>
<organism evidence="1 2">
    <name type="scientific">Diaphorobacter aerolatus</name>
    <dbReference type="NCBI Taxonomy" id="1288495"/>
    <lineage>
        <taxon>Bacteria</taxon>
        <taxon>Pseudomonadati</taxon>
        <taxon>Pseudomonadota</taxon>
        <taxon>Betaproteobacteria</taxon>
        <taxon>Burkholderiales</taxon>
        <taxon>Comamonadaceae</taxon>
        <taxon>Diaphorobacter</taxon>
    </lineage>
</organism>
<dbReference type="AlphaFoldDB" id="A0A7H0GIJ9"/>
<dbReference type="EMBL" id="CP060783">
    <property type="protein sequence ID" value="QNP48115.1"/>
    <property type="molecule type" value="Genomic_DNA"/>
</dbReference>
<protein>
    <submittedName>
        <fullName evidence="1">Uncharacterized protein</fullName>
    </submittedName>
</protein>
<dbReference type="RefSeq" id="WP_187723790.1">
    <property type="nucleotide sequence ID" value="NZ_CP060783.1"/>
</dbReference>
<accession>A0A7H0GIJ9</accession>